<dbReference type="OMA" id="LQKCFHE"/>
<comment type="caution">
    <text evidence="1">The sequence shown here is derived from an EMBL/GenBank/DDBJ whole genome shotgun (WGS) entry which is preliminary data.</text>
</comment>
<evidence type="ECO:0000313" key="2">
    <source>
        <dbReference type="Proteomes" id="UP000002173"/>
    </source>
</evidence>
<reference evidence="1 2" key="1">
    <citation type="journal article" date="2007" name="PLoS Pathog.">
        <title>Genome sequence of Babesia bovis and comparative analysis of apicomplexan hemoprotozoa.</title>
        <authorList>
            <person name="Brayton K.A."/>
            <person name="Lau A.O.T."/>
            <person name="Herndon D.R."/>
            <person name="Hannick L."/>
            <person name="Kappmeyer L.S."/>
            <person name="Berens S.J."/>
            <person name="Bidwell S.L."/>
            <person name="Brown W.C."/>
            <person name="Crabtree J."/>
            <person name="Fadrosh D."/>
            <person name="Feldblum T."/>
            <person name="Forberger H.A."/>
            <person name="Haas B.J."/>
            <person name="Howell J.M."/>
            <person name="Khouri H."/>
            <person name="Koo H."/>
            <person name="Mann D.J."/>
            <person name="Norimine J."/>
            <person name="Paulsen I.T."/>
            <person name="Radune D."/>
            <person name="Ren Q."/>
            <person name="Smith R.K. Jr."/>
            <person name="Suarez C.E."/>
            <person name="White O."/>
            <person name="Wortman J.R."/>
            <person name="Knowles D.P. Jr."/>
            <person name="McElwain T.F."/>
            <person name="Nene V.M."/>
        </authorList>
    </citation>
    <scope>NUCLEOTIDE SEQUENCE [LARGE SCALE GENOMIC DNA]</scope>
    <source>
        <strain evidence="1">T2Bo</strain>
    </source>
</reference>
<dbReference type="InParanoid" id="A7AVK7"/>
<accession>A7AVK7</accession>
<reference evidence="2" key="2">
    <citation type="journal article" date="2020" name="Data Brief">
        <title>Transcriptome dataset of Babesia bovis life stages within vertebrate and invertebrate hosts.</title>
        <authorList>
            <person name="Ueti M.W."/>
            <person name="Johnson W.C."/>
            <person name="Kappmeyer L.S."/>
            <person name="Herndon D.R."/>
            <person name="Mousel M.R."/>
            <person name="Reif K.E."/>
            <person name="Taus N.S."/>
            <person name="Ifeonu O.O."/>
            <person name="Silva J.C."/>
            <person name="Suarez C.E."/>
            <person name="Brayton K.A."/>
        </authorList>
    </citation>
    <scope>NUCLEOTIDE SEQUENCE [LARGE SCALE GENOMIC DNA]</scope>
</reference>
<dbReference type="EMBL" id="AAXT01000004">
    <property type="protein sequence ID" value="EDO05833.1"/>
    <property type="molecule type" value="Genomic_DNA"/>
</dbReference>
<dbReference type="GeneID" id="5477620"/>
<dbReference type="KEGG" id="bbo:BBOV_IV002360"/>
<proteinExistence type="predicted"/>
<sequence>MTMQGMYSFYNEPYDFQLVLGISLVGIPDNWDCEQTLRYIRAYNTLFGEESSIGFCGISIQESTSDEPRCAHLICDNLLTKQKCLHMRVLPVLVQDDSETEPYRCAIVAIRPYCFWVKRSKDSPVLPYMFPKYTSREVIGEEFEANMLLMPNNQRMLVVATMIGTGLIPSDQLQNDISHVLRQWLVEITGSKSTELTERLSQLQKVVSTFKAHPLSVPDELIFAADYKQLFSWTWQWDPRMVMHNEYQRSCQLVIDGRKGNCNERVKRGSRHTGCIRFETSRRRWVVDLSINGCRMQKCFHENLFGIVGGFQEARRWRLDYIRNTFNEFDVEVEERIVNDLVDKILLLDKSYHEGLLEALREPVEGYEHIIDRRTQRAIVDGRLQDLGFKNDNENK</sequence>
<gene>
    <name evidence="1" type="ORF">BBOV_IV002360</name>
</gene>
<dbReference type="eggNOG" id="ENOG502QX2G">
    <property type="taxonomic scope" value="Eukaryota"/>
</dbReference>
<name>A7AVK7_BABBO</name>
<dbReference type="VEuPathDB" id="PiroplasmaDB:BBOV_IV002360"/>
<dbReference type="AlphaFoldDB" id="A7AVK7"/>
<dbReference type="Proteomes" id="UP000002173">
    <property type="component" value="Unassembled WGS sequence"/>
</dbReference>
<evidence type="ECO:0000313" key="1">
    <source>
        <dbReference type="EMBL" id="EDO05833.1"/>
    </source>
</evidence>
<reference evidence="2" key="3">
    <citation type="journal article" date="2021" name="Int. J. Parasitol.">
        <title>Comparative analysis of gene expression between Babesia bovis blood stages and kinetes allowed by improved genome annotation.</title>
        <authorList>
            <person name="Ueti M.W."/>
            <person name="Johnson W.C."/>
            <person name="Kappmeyer L.S."/>
            <person name="Herndon D.R."/>
            <person name="Mousel M.R."/>
            <person name="Reif K.E."/>
            <person name="Taus N.S."/>
            <person name="Ifeonu O.O."/>
            <person name="Silva J.C."/>
            <person name="Suarez C.E."/>
            <person name="Brayton K.A."/>
        </authorList>
    </citation>
    <scope>NUCLEOTIDE SEQUENCE [LARGE SCALE GENOMIC DNA]</scope>
</reference>
<dbReference type="RefSeq" id="XP_001609401.1">
    <property type="nucleotide sequence ID" value="XM_001609351.1"/>
</dbReference>
<protein>
    <submittedName>
        <fullName evidence="1">Uncharacterized protein</fullName>
    </submittedName>
</protein>
<keyword evidence="2" id="KW-1185">Reference proteome</keyword>
<organism evidence="1 2">
    <name type="scientific">Babesia bovis</name>
    <dbReference type="NCBI Taxonomy" id="5865"/>
    <lineage>
        <taxon>Eukaryota</taxon>
        <taxon>Sar</taxon>
        <taxon>Alveolata</taxon>
        <taxon>Apicomplexa</taxon>
        <taxon>Aconoidasida</taxon>
        <taxon>Piroplasmida</taxon>
        <taxon>Babesiidae</taxon>
        <taxon>Babesia</taxon>
    </lineage>
</organism>